<dbReference type="Pfam" id="PF02347">
    <property type="entry name" value="GDC-P"/>
    <property type="match status" value="1"/>
</dbReference>
<dbReference type="Gene3D" id="6.20.440.10">
    <property type="match status" value="1"/>
</dbReference>
<dbReference type="InterPro" id="IPR015424">
    <property type="entry name" value="PyrdxlP-dep_Trfase"/>
</dbReference>
<dbReference type="NCBIfam" id="NF003346">
    <property type="entry name" value="PRK04366.1"/>
    <property type="match status" value="1"/>
</dbReference>
<dbReference type="Pfam" id="PF21478">
    <property type="entry name" value="GcvP2_C"/>
    <property type="match status" value="1"/>
</dbReference>
<accession>A0A1M6DW04</accession>
<dbReference type="PANTHER" id="PTHR11773:SF1">
    <property type="entry name" value="GLYCINE DEHYDROGENASE (DECARBOXYLATING), MITOCHONDRIAL"/>
    <property type="match status" value="1"/>
</dbReference>
<dbReference type="FunFam" id="3.90.1150.10:FF:000014">
    <property type="entry name" value="Probable glycine dehydrogenase (decarboxylating) subunit 2"/>
    <property type="match status" value="1"/>
</dbReference>
<comment type="cofactor">
    <cofactor evidence="1 6">
        <name>pyridoxal 5'-phosphate</name>
        <dbReference type="ChEBI" id="CHEBI:597326"/>
    </cofactor>
</comment>
<evidence type="ECO:0000259" key="7">
    <source>
        <dbReference type="Pfam" id="PF02347"/>
    </source>
</evidence>
<reference evidence="9 10" key="1">
    <citation type="submission" date="2016-11" db="EMBL/GenBank/DDBJ databases">
        <authorList>
            <person name="Varghese N."/>
            <person name="Submissions S."/>
        </authorList>
    </citation>
    <scope>NUCLEOTIDE SEQUENCE [LARGE SCALE GENOMIC DNA]</scope>
    <source>
        <strain evidence="9 10">DSM 19027</strain>
    </source>
</reference>
<dbReference type="GO" id="GO:0030170">
    <property type="term" value="F:pyridoxal phosphate binding"/>
    <property type="evidence" value="ECO:0007669"/>
    <property type="project" value="TreeGrafter"/>
</dbReference>
<dbReference type="InterPro" id="IPR023012">
    <property type="entry name" value="GcvPB"/>
</dbReference>
<dbReference type="PANTHER" id="PTHR11773">
    <property type="entry name" value="GLYCINE DEHYDROGENASE, DECARBOXYLATING"/>
    <property type="match status" value="1"/>
</dbReference>
<evidence type="ECO:0000256" key="6">
    <source>
        <dbReference type="HAMAP-Rule" id="MF_00713"/>
    </source>
</evidence>
<feature type="modified residue" description="N6-(pyridoxal phosphate)lysine" evidence="6">
    <location>
        <position position="273"/>
    </location>
</feature>
<dbReference type="EMBL" id="FQZP01000009">
    <property type="protein sequence ID" value="SHI77426.1"/>
    <property type="molecule type" value="Genomic_DNA"/>
</dbReference>
<gene>
    <name evidence="6" type="primary">gcvPB</name>
    <name evidence="9" type="ORF">SAMN05444373_100915</name>
</gene>
<keyword evidence="4 6" id="KW-0560">Oxidoreductase</keyword>
<protein>
    <recommendedName>
        <fullName evidence="6">Probable glycine dehydrogenase (decarboxylating) subunit 2</fullName>
        <ecNumber evidence="6">1.4.4.2</ecNumber>
    </recommendedName>
    <alternativeName>
        <fullName evidence="6">Glycine cleavage system P-protein subunit 2</fullName>
    </alternativeName>
    <alternativeName>
        <fullName evidence="6">Glycine decarboxylase subunit 2</fullName>
    </alternativeName>
    <alternativeName>
        <fullName evidence="6">Glycine dehydrogenase (aminomethyl-transferring) subunit 2</fullName>
    </alternativeName>
</protein>
<keyword evidence="3 6" id="KW-0663">Pyridoxal phosphate</keyword>
<dbReference type="GO" id="GO:0016594">
    <property type="term" value="F:glycine binding"/>
    <property type="evidence" value="ECO:0007669"/>
    <property type="project" value="TreeGrafter"/>
</dbReference>
<dbReference type="Gene3D" id="3.40.640.10">
    <property type="entry name" value="Type I PLP-dependent aspartate aminotransferase-like (Major domain)"/>
    <property type="match status" value="1"/>
</dbReference>
<dbReference type="InterPro" id="IPR015421">
    <property type="entry name" value="PyrdxlP-dep_Trfase_major"/>
</dbReference>
<dbReference type="InterPro" id="IPR049316">
    <property type="entry name" value="GDC-P_C"/>
</dbReference>
<dbReference type="AlphaFoldDB" id="A0A1M6DW04"/>
<dbReference type="SUPFAM" id="SSF53383">
    <property type="entry name" value="PLP-dependent transferases"/>
    <property type="match status" value="1"/>
</dbReference>
<dbReference type="InterPro" id="IPR020581">
    <property type="entry name" value="GDC_P"/>
</dbReference>
<dbReference type="InterPro" id="IPR049315">
    <property type="entry name" value="GDC-P_N"/>
</dbReference>
<dbReference type="CDD" id="cd00613">
    <property type="entry name" value="GDC-P"/>
    <property type="match status" value="1"/>
</dbReference>
<dbReference type="OrthoDB" id="9801272at2"/>
<dbReference type="GO" id="GO:0005829">
    <property type="term" value="C:cytosol"/>
    <property type="evidence" value="ECO:0007669"/>
    <property type="project" value="TreeGrafter"/>
</dbReference>
<dbReference type="GO" id="GO:0005960">
    <property type="term" value="C:glycine cleavage complex"/>
    <property type="evidence" value="ECO:0007669"/>
    <property type="project" value="TreeGrafter"/>
</dbReference>
<evidence type="ECO:0000256" key="5">
    <source>
        <dbReference type="ARBA" id="ARBA00049026"/>
    </source>
</evidence>
<evidence type="ECO:0000259" key="8">
    <source>
        <dbReference type="Pfam" id="PF21478"/>
    </source>
</evidence>
<dbReference type="GO" id="GO:0019464">
    <property type="term" value="P:glycine decarboxylation via glycine cleavage system"/>
    <property type="evidence" value="ECO:0007669"/>
    <property type="project" value="UniProtKB-UniRule"/>
</dbReference>
<comment type="subunit">
    <text evidence="6">The glycine cleavage system is composed of four proteins: P, T, L and H. In this organism, the P 'protein' is a heterodimer of two subunits.</text>
</comment>
<dbReference type="Proteomes" id="UP000324781">
    <property type="component" value="Unassembled WGS sequence"/>
</dbReference>
<dbReference type="InterPro" id="IPR015422">
    <property type="entry name" value="PyrdxlP-dep_Trfase_small"/>
</dbReference>
<comment type="catalytic activity">
    <reaction evidence="5 6">
        <text>N(6)-[(R)-lipoyl]-L-lysyl-[glycine-cleavage complex H protein] + glycine + H(+) = N(6)-[(R)-S(8)-aminomethyldihydrolipoyl]-L-lysyl-[glycine-cleavage complex H protein] + CO2</text>
        <dbReference type="Rhea" id="RHEA:24304"/>
        <dbReference type="Rhea" id="RHEA-COMP:10494"/>
        <dbReference type="Rhea" id="RHEA-COMP:10495"/>
        <dbReference type="ChEBI" id="CHEBI:15378"/>
        <dbReference type="ChEBI" id="CHEBI:16526"/>
        <dbReference type="ChEBI" id="CHEBI:57305"/>
        <dbReference type="ChEBI" id="CHEBI:83099"/>
        <dbReference type="ChEBI" id="CHEBI:83143"/>
        <dbReference type="EC" id="1.4.4.2"/>
    </reaction>
</comment>
<dbReference type="GO" id="GO:0004375">
    <property type="term" value="F:glycine dehydrogenase (decarboxylating) activity"/>
    <property type="evidence" value="ECO:0007669"/>
    <property type="project" value="UniProtKB-EC"/>
</dbReference>
<evidence type="ECO:0000256" key="1">
    <source>
        <dbReference type="ARBA" id="ARBA00001933"/>
    </source>
</evidence>
<evidence type="ECO:0000313" key="9">
    <source>
        <dbReference type="EMBL" id="SHI77426.1"/>
    </source>
</evidence>
<dbReference type="EC" id="1.4.4.2" evidence="6"/>
<dbReference type="HAMAP" id="MF_00713">
    <property type="entry name" value="GcvPB"/>
    <property type="match status" value="1"/>
</dbReference>
<organism evidence="9 10">
    <name type="scientific">Thermoclostridium caenicola</name>
    <dbReference type="NCBI Taxonomy" id="659425"/>
    <lineage>
        <taxon>Bacteria</taxon>
        <taxon>Bacillati</taxon>
        <taxon>Bacillota</taxon>
        <taxon>Clostridia</taxon>
        <taxon>Eubacteriales</taxon>
        <taxon>Oscillospiraceae</taxon>
        <taxon>Thermoclostridium</taxon>
    </lineage>
</organism>
<dbReference type="FunFam" id="3.40.640.10:FF:000034">
    <property type="entry name" value="Probable glycine dehydrogenase (decarboxylating) subunit 2"/>
    <property type="match status" value="1"/>
</dbReference>
<evidence type="ECO:0000256" key="2">
    <source>
        <dbReference type="ARBA" id="ARBA00003788"/>
    </source>
</evidence>
<name>A0A1M6DW04_9FIRM</name>
<evidence type="ECO:0000256" key="3">
    <source>
        <dbReference type="ARBA" id="ARBA00022898"/>
    </source>
</evidence>
<sequence length="488" mass="53718">MMHKDKALIFELSRPGRTACSLPECDVPEAELSDLIPEELLRACPPDLPEVSEVDLVRHYTQLSQRNYGVDAGFYPLGSCTMKYNPKVNEDMADLCGFVNVHPYQDERTVQGCLELIWKTDRLLSEITGMSRFTFQPAAGAHGEMTGLMIMKAWHESRGDHARTKIIIPDSAHGTNPASAAIAGFDVIEIKSDENGLVSPEELKKVVNHEMAGLMLTNPNTLGLFERHILEIADIVHDAGGLLYYDGANMNAIMGIARPGDMGFDVVHLNLHKTFSTPHGGGGPGAGPVGVAEKLVPFLPVPVVEYTAGSYHADYNRPLSIGRVKSFYGNFTVAVKAYAYILSMGAKGLRLASETAVLNANYILAKLRDVYHLPYNRPCMHEVVFSGEKQKKRGVSTLDIAKRLLDYGFHPPTIYFPLIVKEALMIEPTETESKETLDAFIQAMLDIAREAETDPDLVKGAPYATVVSRLDEAMAARQPVIKYQPLCE</sequence>
<comment type="function">
    <text evidence="2 6">The glycine cleavage system catalyzes the degradation of glycine. The P protein binds the alpha-amino group of glycine through its pyridoxal phosphate cofactor; CO(2) is released and the remaining methylamine moiety is then transferred to the lipoamide cofactor of the H protein.</text>
</comment>
<proteinExistence type="inferred from homology"/>
<feature type="domain" description="Glycine cleavage system P-protein N-terminal" evidence="7">
    <location>
        <begin position="34"/>
        <end position="304"/>
    </location>
</feature>
<feature type="domain" description="Glycine dehydrogenase C-terminal" evidence="8">
    <location>
        <begin position="352"/>
        <end position="452"/>
    </location>
</feature>
<evidence type="ECO:0000313" key="10">
    <source>
        <dbReference type="Proteomes" id="UP000324781"/>
    </source>
</evidence>
<comment type="similarity">
    <text evidence="6">Belongs to the GcvP family. C-terminal subunit subfamily.</text>
</comment>
<dbReference type="Gene3D" id="3.90.1150.10">
    <property type="entry name" value="Aspartate Aminotransferase, domain 1"/>
    <property type="match status" value="1"/>
</dbReference>
<evidence type="ECO:0000256" key="4">
    <source>
        <dbReference type="ARBA" id="ARBA00023002"/>
    </source>
</evidence>
<keyword evidence="10" id="KW-1185">Reference proteome</keyword>